<feature type="domain" description="Peptidase S33 tripeptidyl aminopeptidase-like C-terminal" evidence="2">
    <location>
        <begin position="231"/>
        <end position="289"/>
    </location>
</feature>
<feature type="domain" description="Serine aminopeptidase S33" evidence="3">
    <location>
        <begin position="74"/>
        <end position="208"/>
    </location>
</feature>
<dbReference type="InterPro" id="IPR029000">
    <property type="entry name" value="Cyclophilin-like_dom_sf"/>
</dbReference>
<dbReference type="SUPFAM" id="SSF50891">
    <property type="entry name" value="Cyclophilin-like"/>
    <property type="match status" value="1"/>
</dbReference>
<reference evidence="5" key="1">
    <citation type="journal article" date="2021" name="PeerJ">
        <title>Extensive microbial diversity within the chicken gut microbiome revealed by metagenomics and culture.</title>
        <authorList>
            <person name="Gilroy R."/>
            <person name="Ravi A."/>
            <person name="Getino M."/>
            <person name="Pursley I."/>
            <person name="Horton D.L."/>
            <person name="Alikhan N.F."/>
            <person name="Baker D."/>
            <person name="Gharbi K."/>
            <person name="Hall N."/>
            <person name="Watson M."/>
            <person name="Adriaenssens E.M."/>
            <person name="Foster-Nyarko E."/>
            <person name="Jarju S."/>
            <person name="Secka A."/>
            <person name="Antonio M."/>
            <person name="Oren A."/>
            <person name="Chaudhuri R.R."/>
            <person name="La Ragione R."/>
            <person name="Hildebrand F."/>
            <person name="Pallen M.J."/>
        </authorList>
    </citation>
    <scope>NUCLEOTIDE SEQUENCE</scope>
    <source>
        <strain evidence="5">CHK186-16707</strain>
    </source>
</reference>
<organism evidence="5 6">
    <name type="scientific">Candidatus Mailhella merdigallinarum</name>
    <dbReference type="NCBI Taxonomy" id="2838658"/>
    <lineage>
        <taxon>Bacteria</taxon>
        <taxon>Pseudomonadati</taxon>
        <taxon>Thermodesulfobacteriota</taxon>
        <taxon>Desulfovibrionia</taxon>
        <taxon>Desulfovibrionales</taxon>
        <taxon>Desulfovibrionaceae</taxon>
        <taxon>Mailhella</taxon>
    </lineage>
</organism>
<gene>
    <name evidence="5" type="ORF">H9962_06120</name>
</gene>
<dbReference type="InterPro" id="IPR022742">
    <property type="entry name" value="Hydrolase_4"/>
</dbReference>
<comment type="caution">
    <text evidence="5">The sequence shown here is derived from an EMBL/GenBank/DDBJ whole genome shotgun (WGS) entry which is preliminary data.</text>
</comment>
<dbReference type="Pfam" id="PF18050">
    <property type="entry name" value="Cyclophil_like2"/>
    <property type="match status" value="1"/>
</dbReference>
<dbReference type="PANTHER" id="PTHR22946">
    <property type="entry name" value="DIENELACTONE HYDROLASE DOMAIN-CONTAINING PROTEIN-RELATED"/>
    <property type="match status" value="1"/>
</dbReference>
<dbReference type="SUPFAM" id="SSF53474">
    <property type="entry name" value="alpha/beta-Hydrolases"/>
    <property type="match status" value="1"/>
</dbReference>
<name>A0A9D2KLG6_9BACT</name>
<dbReference type="Proteomes" id="UP000824225">
    <property type="component" value="Unassembled WGS sequence"/>
</dbReference>
<evidence type="ECO:0000259" key="2">
    <source>
        <dbReference type="Pfam" id="PF08386"/>
    </source>
</evidence>
<sequence>MPKSIPVIFPVLMLSAVLVIECLWAREAASKSASEALVYSEYEFDVQELFARRNGNNIYGVLYLPRAAGKKLPTVIFSHGFGGNYRVGTPYAEALAKQGYAVYCFDFCGGSQESQSEGSVPEMSIFTEQTDLEAVIAMLGEQPFVDKDNLFLMGTSQGGVVSAMTAAAHKDMIRGVVLFYPAFVLVDDVRRMFQHLEDIPDSFFLRWMTVGRIYAESVLDYDIYDAISSYKQSVLILHGDADPVVPLSYSERAVKAYRSARLEIFPGAGHGFSGEDTQRAIDLILTYLEGHRKNTCRQIRMTTENTEIFITLNHSRATDDLLAMLPLELTLIERNNFAKGMTLPDYLSAEESTTREYEIGDFGYWDAGPDLAIFYDDIYEQTVVPVIPLGHAEFGAEGIRNEAGKVKLELVK</sequence>
<dbReference type="EMBL" id="DXAN01000020">
    <property type="protein sequence ID" value="HJA08746.1"/>
    <property type="molecule type" value="Genomic_DNA"/>
</dbReference>
<proteinExistence type="predicted"/>
<dbReference type="Pfam" id="PF08386">
    <property type="entry name" value="Abhydrolase_4"/>
    <property type="match status" value="1"/>
</dbReference>
<keyword evidence="1 5" id="KW-0378">Hydrolase</keyword>
<protein>
    <submittedName>
        <fullName evidence="5">Alpha/beta fold hydrolase</fullName>
    </submittedName>
</protein>
<dbReference type="InterPro" id="IPR041183">
    <property type="entry name" value="Cyclophilin-like"/>
</dbReference>
<reference evidence="5" key="2">
    <citation type="submission" date="2021-04" db="EMBL/GenBank/DDBJ databases">
        <authorList>
            <person name="Gilroy R."/>
        </authorList>
    </citation>
    <scope>NUCLEOTIDE SEQUENCE</scope>
    <source>
        <strain evidence="5">CHK186-16707</strain>
    </source>
</reference>
<dbReference type="Pfam" id="PF12146">
    <property type="entry name" value="Hydrolase_4"/>
    <property type="match status" value="1"/>
</dbReference>
<evidence type="ECO:0000313" key="6">
    <source>
        <dbReference type="Proteomes" id="UP000824225"/>
    </source>
</evidence>
<evidence type="ECO:0000256" key="1">
    <source>
        <dbReference type="ARBA" id="ARBA00022801"/>
    </source>
</evidence>
<dbReference type="PANTHER" id="PTHR22946:SF9">
    <property type="entry name" value="POLYKETIDE TRANSFERASE AF380"/>
    <property type="match status" value="1"/>
</dbReference>
<dbReference type="AlphaFoldDB" id="A0A9D2KLG6"/>
<dbReference type="InterPro" id="IPR029058">
    <property type="entry name" value="AB_hydrolase_fold"/>
</dbReference>
<evidence type="ECO:0000259" key="3">
    <source>
        <dbReference type="Pfam" id="PF12146"/>
    </source>
</evidence>
<feature type="domain" description="Cyclophilin-like" evidence="4">
    <location>
        <begin position="301"/>
        <end position="409"/>
    </location>
</feature>
<accession>A0A9D2KLG6</accession>
<dbReference type="InterPro" id="IPR013595">
    <property type="entry name" value="Pept_S33_TAP-like_C"/>
</dbReference>
<dbReference type="Gene3D" id="2.40.100.20">
    <property type="match status" value="1"/>
</dbReference>
<evidence type="ECO:0000259" key="4">
    <source>
        <dbReference type="Pfam" id="PF18050"/>
    </source>
</evidence>
<evidence type="ECO:0000313" key="5">
    <source>
        <dbReference type="EMBL" id="HJA08746.1"/>
    </source>
</evidence>
<dbReference type="Gene3D" id="3.40.50.1820">
    <property type="entry name" value="alpha/beta hydrolase"/>
    <property type="match status" value="1"/>
</dbReference>
<dbReference type="GO" id="GO:0052689">
    <property type="term" value="F:carboxylic ester hydrolase activity"/>
    <property type="evidence" value="ECO:0007669"/>
    <property type="project" value="UniProtKB-ARBA"/>
</dbReference>
<dbReference type="InterPro" id="IPR050261">
    <property type="entry name" value="FrsA_esterase"/>
</dbReference>